<dbReference type="RefSeq" id="WP_306836844.1">
    <property type="nucleotide sequence ID" value="NZ_JAUSRF010000011.1"/>
</dbReference>
<organism evidence="2 3">
    <name type="scientific">Neorhizobium huautlense</name>
    <dbReference type="NCBI Taxonomy" id="67774"/>
    <lineage>
        <taxon>Bacteria</taxon>
        <taxon>Pseudomonadati</taxon>
        <taxon>Pseudomonadota</taxon>
        <taxon>Alphaproteobacteria</taxon>
        <taxon>Hyphomicrobiales</taxon>
        <taxon>Rhizobiaceae</taxon>
        <taxon>Rhizobium/Agrobacterium group</taxon>
        <taxon>Neorhizobium</taxon>
    </lineage>
</organism>
<dbReference type="PANTHER" id="PTHR40254:SF1">
    <property type="entry name" value="BLR0577 PROTEIN"/>
    <property type="match status" value="1"/>
</dbReference>
<evidence type="ECO:0000313" key="3">
    <source>
        <dbReference type="Proteomes" id="UP001241472"/>
    </source>
</evidence>
<dbReference type="EMBL" id="JAUSRF010000011">
    <property type="protein sequence ID" value="MDP9838704.1"/>
    <property type="molecule type" value="Genomic_DNA"/>
</dbReference>
<sequence length="564" mass="61965">MRKRVAIVGSGPTALYALQDLTKSKSSLAIVIFEDSAIAGKGTPYQRGINDPAMLSNIPSIEIPDLPETLVAWLAEQSEEYLSEFEIERIGISDRAFYPRVVIGDYFRAQFERIVAKGEQANHTICVCERSQVADIAPSGNRFVVKYGEEASLELFDYVIVATGHSFPSAPETSPGYFAAPWPATALQSIPSGKIGVLGTSLSAIDAVMTVATMFGRFDRNADGCLNYQVQDGHEGFEVSMMSRKGLLPEADFFFPIPYEDPLICTTQAVAARMALGSSGLLDDVFDLLRQELLVADPEYAQFIGLNELTVDTFAAAYYGVRDSFDPFEWAASNLDEAKRNYAAKRTVAWRYAILIIHEIIETAVSYFTAEDLERFNRSFKSIFADDYATVPHLSIERLIALRKANRLNIIKLGDRSEISSDNVERGAIVTFEDGTLQFDTFIDATGQKTLSADDLPFPSLHDAGLISQARTVTPRGNLRRTGGIDVDEQCRPLIAGIKPVRRLHIPAVSYLLHKRPFVQGITSAAELGQIVARSVIADLMRPARSRRAATATKSPKAGAIELV</sequence>
<evidence type="ECO:0000313" key="2">
    <source>
        <dbReference type="EMBL" id="MDP9838704.1"/>
    </source>
</evidence>
<dbReference type="Proteomes" id="UP001241472">
    <property type="component" value="Unassembled WGS sequence"/>
</dbReference>
<proteinExistence type="predicted"/>
<dbReference type="InterPro" id="IPR052189">
    <property type="entry name" value="L-asp_N-monooxygenase_NS-form"/>
</dbReference>
<reference evidence="2 3" key="1">
    <citation type="submission" date="2023-07" db="EMBL/GenBank/DDBJ databases">
        <title>Sorghum-associated microbial communities from plants grown in Nebraska, USA.</title>
        <authorList>
            <person name="Schachtman D."/>
        </authorList>
    </citation>
    <scope>NUCLEOTIDE SEQUENCE [LARGE SCALE GENOMIC DNA]</scope>
    <source>
        <strain evidence="2 3">DS1307</strain>
    </source>
</reference>
<dbReference type="SUPFAM" id="SSF51905">
    <property type="entry name" value="FAD/NAD(P)-binding domain"/>
    <property type="match status" value="1"/>
</dbReference>
<dbReference type="Pfam" id="PF13454">
    <property type="entry name" value="NAD_binding_9"/>
    <property type="match status" value="1"/>
</dbReference>
<keyword evidence="3" id="KW-1185">Reference proteome</keyword>
<gene>
    <name evidence="2" type="ORF">J2T09_003476</name>
</gene>
<dbReference type="PANTHER" id="PTHR40254">
    <property type="entry name" value="BLR0577 PROTEIN"/>
    <property type="match status" value="1"/>
</dbReference>
<protein>
    <submittedName>
        <fullName evidence="2">NAD(P)/FAD-binding protein YdhS</fullName>
    </submittedName>
</protein>
<dbReference type="InterPro" id="IPR036188">
    <property type="entry name" value="FAD/NAD-bd_sf"/>
</dbReference>
<accession>A0ABT9PY92</accession>
<evidence type="ECO:0000259" key="1">
    <source>
        <dbReference type="Pfam" id="PF13454"/>
    </source>
</evidence>
<comment type="caution">
    <text evidence="2">The sequence shown here is derived from an EMBL/GenBank/DDBJ whole genome shotgun (WGS) entry which is preliminary data.</text>
</comment>
<name>A0ABT9PY92_9HYPH</name>
<dbReference type="InterPro" id="IPR038732">
    <property type="entry name" value="HpyO/CreE_NAD-binding"/>
</dbReference>
<dbReference type="Gene3D" id="3.50.50.60">
    <property type="entry name" value="FAD/NAD(P)-binding domain"/>
    <property type="match status" value="1"/>
</dbReference>
<feature type="domain" description="FAD-dependent urate hydroxylase HpyO/Asp monooxygenase CreE-like FAD/NAD(P)-binding" evidence="1">
    <location>
        <begin position="6"/>
        <end position="165"/>
    </location>
</feature>